<evidence type="ECO:0000259" key="2">
    <source>
        <dbReference type="Pfam" id="PF19803"/>
    </source>
</evidence>
<feature type="transmembrane region" description="Helical" evidence="1">
    <location>
        <begin position="84"/>
        <end position="105"/>
    </location>
</feature>
<dbReference type="EMBL" id="BSTK01000002">
    <property type="protein sequence ID" value="GLY83266.1"/>
    <property type="molecule type" value="Genomic_DNA"/>
</dbReference>
<dbReference type="AlphaFoldDB" id="A0A9W6RWW6"/>
<sequence length="203" mass="21913">MTGMDAARTGDLRPPSRRAVRRAVRRSFGPRRVLPSVVTAALLAAAAIILAAEVIGALVGRSPGVLLPIVDLARLGRSLRWDDVLVLAVASLLAALGLLLLLLALRPGRLRAIPLRSEDPNVVLGIAWADLRRYVARAAQSVDGVDRARVRVRRHGVRVRAVSPLHDVAGLTEQVHGAVGERLSALAPLHRPHVRVTVRHREE</sequence>
<organism evidence="3 4">
    <name type="scientific">Actinoallomurus iriomotensis</name>
    <dbReference type="NCBI Taxonomy" id="478107"/>
    <lineage>
        <taxon>Bacteria</taxon>
        <taxon>Bacillati</taxon>
        <taxon>Actinomycetota</taxon>
        <taxon>Actinomycetes</taxon>
        <taxon>Streptosporangiales</taxon>
        <taxon>Thermomonosporaceae</taxon>
        <taxon>Actinoallomurus</taxon>
    </lineage>
</organism>
<name>A0A9W6RWW6_9ACTN</name>
<comment type="caution">
    <text evidence="3">The sequence shown here is derived from an EMBL/GenBank/DDBJ whole genome shotgun (WGS) entry which is preliminary data.</text>
</comment>
<keyword evidence="1" id="KW-0472">Membrane</keyword>
<dbReference type="Pfam" id="PF19803">
    <property type="entry name" value="DUF6286"/>
    <property type="match status" value="1"/>
</dbReference>
<proteinExistence type="predicted"/>
<dbReference type="InterPro" id="IPR046253">
    <property type="entry name" value="DUF6286"/>
</dbReference>
<protein>
    <recommendedName>
        <fullName evidence="2">DUF6286 domain-containing protein</fullName>
    </recommendedName>
</protein>
<gene>
    <name evidence="3" type="ORF">Airi02_011960</name>
</gene>
<evidence type="ECO:0000313" key="4">
    <source>
        <dbReference type="Proteomes" id="UP001165074"/>
    </source>
</evidence>
<evidence type="ECO:0000313" key="3">
    <source>
        <dbReference type="EMBL" id="GLY83266.1"/>
    </source>
</evidence>
<dbReference type="Proteomes" id="UP001165074">
    <property type="component" value="Unassembled WGS sequence"/>
</dbReference>
<keyword evidence="4" id="KW-1185">Reference proteome</keyword>
<accession>A0A9W6RWW6</accession>
<evidence type="ECO:0000256" key="1">
    <source>
        <dbReference type="SAM" id="Phobius"/>
    </source>
</evidence>
<feature type="domain" description="DUF6286" evidence="2">
    <location>
        <begin position="95"/>
        <end position="199"/>
    </location>
</feature>
<keyword evidence="1" id="KW-1133">Transmembrane helix</keyword>
<reference evidence="3" key="1">
    <citation type="submission" date="2023-03" db="EMBL/GenBank/DDBJ databases">
        <title>Actinoallomurus iriomotensis NBRC 103684.</title>
        <authorList>
            <person name="Ichikawa N."/>
            <person name="Sato H."/>
            <person name="Tonouchi N."/>
        </authorList>
    </citation>
    <scope>NUCLEOTIDE SEQUENCE</scope>
    <source>
        <strain evidence="3">NBRC 103684</strain>
    </source>
</reference>
<keyword evidence="1" id="KW-0812">Transmembrane</keyword>